<keyword evidence="9" id="KW-0492">Microsome</keyword>
<dbReference type="GO" id="GO:0020037">
    <property type="term" value="F:heme binding"/>
    <property type="evidence" value="ECO:0007669"/>
    <property type="project" value="InterPro"/>
</dbReference>
<reference evidence="15 16" key="2">
    <citation type="journal article" date="2007" name="PLoS Biol.">
        <title>Principles of genome evolution in the Drosophila melanogaster species group.</title>
        <authorList>
            <person name="Ranz J.M."/>
            <person name="Maurin D."/>
            <person name="Chan Y.S."/>
            <person name="von Grotthuss M."/>
            <person name="Hillier L.W."/>
            <person name="Roote J."/>
            <person name="Ashburner M."/>
            <person name="Bergman C.M."/>
        </authorList>
    </citation>
    <scope>NUCLEOTIDE SEQUENCE [LARGE SCALE GENOMIC DNA]</scope>
    <source>
        <strain evidence="16">Tai18E2 / Tucson 14021-0261.01</strain>
    </source>
</reference>
<evidence type="ECO:0000256" key="1">
    <source>
        <dbReference type="ARBA" id="ARBA00001971"/>
    </source>
</evidence>
<dbReference type="GO" id="GO:0016705">
    <property type="term" value="F:oxidoreductase activity, acting on paired donors, with incorporation or reduction of molecular oxygen"/>
    <property type="evidence" value="ECO:0007669"/>
    <property type="project" value="InterPro"/>
</dbReference>
<feature type="transmembrane region" description="Helical" evidence="14">
    <location>
        <begin position="256"/>
        <end position="277"/>
    </location>
</feature>
<evidence type="ECO:0000256" key="3">
    <source>
        <dbReference type="ARBA" id="ARBA00004174"/>
    </source>
</evidence>
<dbReference type="PANTHER" id="PTHR24292:SF84">
    <property type="entry name" value="CYTOCHROME P450 28A5-RELATED"/>
    <property type="match status" value="1"/>
</dbReference>
<proteinExistence type="inferred from homology"/>
<evidence type="ECO:0000256" key="9">
    <source>
        <dbReference type="ARBA" id="ARBA00022848"/>
    </source>
</evidence>
<evidence type="ECO:0000256" key="10">
    <source>
        <dbReference type="ARBA" id="ARBA00023002"/>
    </source>
</evidence>
<evidence type="ECO:0000256" key="13">
    <source>
        <dbReference type="ARBA" id="ARBA00023136"/>
    </source>
</evidence>
<dbReference type="PRINTS" id="PR00385">
    <property type="entry name" value="P450"/>
</dbReference>
<keyword evidence="6" id="KW-0349">Heme</keyword>
<keyword evidence="12" id="KW-0503">Monooxygenase</keyword>
<keyword evidence="14" id="KW-0812">Transmembrane</keyword>
<evidence type="ECO:0000256" key="4">
    <source>
        <dbReference type="ARBA" id="ARBA00004406"/>
    </source>
</evidence>
<accession>B4NWR2</accession>
<dbReference type="SMR" id="B4NWR2"/>
<evidence type="ECO:0000256" key="12">
    <source>
        <dbReference type="ARBA" id="ARBA00023033"/>
    </source>
</evidence>
<keyword evidence="8" id="KW-0256">Endoplasmic reticulum</keyword>
<dbReference type="SUPFAM" id="SSF48264">
    <property type="entry name" value="Cytochrome P450"/>
    <property type="match status" value="2"/>
</dbReference>
<organism evidence="15 16">
    <name type="scientific">Drosophila yakuba</name>
    <name type="common">Fruit fly</name>
    <dbReference type="NCBI Taxonomy" id="7245"/>
    <lineage>
        <taxon>Eukaryota</taxon>
        <taxon>Metazoa</taxon>
        <taxon>Ecdysozoa</taxon>
        <taxon>Arthropoda</taxon>
        <taxon>Hexapoda</taxon>
        <taxon>Insecta</taxon>
        <taxon>Pterygota</taxon>
        <taxon>Neoptera</taxon>
        <taxon>Endopterygota</taxon>
        <taxon>Diptera</taxon>
        <taxon>Brachycera</taxon>
        <taxon>Muscomorpha</taxon>
        <taxon>Ephydroidea</taxon>
        <taxon>Drosophilidae</taxon>
        <taxon>Drosophila</taxon>
        <taxon>Sophophora</taxon>
    </lineage>
</organism>
<keyword evidence="11" id="KW-0408">Iron</keyword>
<dbReference type="PRINTS" id="PR00463">
    <property type="entry name" value="EP450I"/>
</dbReference>
<comment type="subcellular location">
    <subcellularLocation>
        <location evidence="4">Endoplasmic reticulum membrane</location>
        <topology evidence="4">Peripheral membrane protein</topology>
    </subcellularLocation>
    <subcellularLocation>
        <location evidence="3">Microsome membrane</location>
        <topology evidence="3">Peripheral membrane protein</topology>
    </subcellularLocation>
</comment>
<reference evidence="15 16" key="1">
    <citation type="journal article" date="2007" name="Nature">
        <title>Evolution of genes and genomes on the Drosophila phylogeny.</title>
        <authorList>
            <consortium name="Drosophila 12 Genomes Consortium"/>
            <person name="Clark A.G."/>
            <person name="Eisen M.B."/>
            <person name="Smith D.R."/>
            <person name="Bergman C.M."/>
            <person name="Oliver B."/>
            <person name="Markow T.A."/>
            <person name="Kaufman T.C."/>
            <person name="Kellis M."/>
            <person name="Gelbart W."/>
            <person name="Iyer V.N."/>
            <person name="Pollard D.A."/>
            <person name="Sackton T.B."/>
            <person name="Larracuente A.M."/>
            <person name="Singh N.D."/>
            <person name="Abad J.P."/>
            <person name="Abt D.N."/>
            <person name="Adryan B."/>
            <person name="Aguade M."/>
            <person name="Akashi H."/>
            <person name="Anderson W.W."/>
            <person name="Aquadro C.F."/>
            <person name="Ardell D.H."/>
            <person name="Arguello R."/>
            <person name="Artieri C.G."/>
            <person name="Barbash D.A."/>
            <person name="Barker D."/>
            <person name="Barsanti P."/>
            <person name="Batterham P."/>
            <person name="Batzoglou S."/>
            <person name="Begun D."/>
            <person name="Bhutkar A."/>
            <person name="Blanco E."/>
            <person name="Bosak S.A."/>
            <person name="Bradley R.K."/>
            <person name="Brand A.D."/>
            <person name="Brent M.R."/>
            <person name="Brooks A.N."/>
            <person name="Brown R.H."/>
            <person name="Butlin R.K."/>
            <person name="Caggese C."/>
            <person name="Calvi B.R."/>
            <person name="Bernardo de Carvalho A."/>
            <person name="Caspi A."/>
            <person name="Castrezana S."/>
            <person name="Celniker S.E."/>
            <person name="Chang J.L."/>
            <person name="Chapple C."/>
            <person name="Chatterji S."/>
            <person name="Chinwalla A."/>
            <person name="Civetta A."/>
            <person name="Clifton S.W."/>
            <person name="Comeron J.M."/>
            <person name="Costello J.C."/>
            <person name="Coyne J.A."/>
            <person name="Daub J."/>
            <person name="David R.G."/>
            <person name="Delcher A.L."/>
            <person name="Delehaunty K."/>
            <person name="Do C.B."/>
            <person name="Ebling H."/>
            <person name="Edwards K."/>
            <person name="Eickbush T."/>
            <person name="Evans J.D."/>
            <person name="Filipski A."/>
            <person name="Findeiss S."/>
            <person name="Freyhult E."/>
            <person name="Fulton L."/>
            <person name="Fulton R."/>
            <person name="Garcia A.C."/>
            <person name="Gardiner A."/>
            <person name="Garfield D.A."/>
            <person name="Garvin B.E."/>
            <person name="Gibson G."/>
            <person name="Gilbert D."/>
            <person name="Gnerre S."/>
            <person name="Godfrey J."/>
            <person name="Good R."/>
            <person name="Gotea V."/>
            <person name="Gravely B."/>
            <person name="Greenberg A.J."/>
            <person name="Griffiths-Jones S."/>
            <person name="Gross S."/>
            <person name="Guigo R."/>
            <person name="Gustafson E.A."/>
            <person name="Haerty W."/>
            <person name="Hahn M.W."/>
            <person name="Halligan D.L."/>
            <person name="Halpern A.L."/>
            <person name="Halter G.M."/>
            <person name="Han M.V."/>
            <person name="Heger A."/>
            <person name="Hillier L."/>
            <person name="Hinrichs A.S."/>
            <person name="Holmes I."/>
            <person name="Hoskins R.A."/>
            <person name="Hubisz M.J."/>
            <person name="Hultmark D."/>
            <person name="Huntley M.A."/>
            <person name="Jaffe D.B."/>
            <person name="Jagadeeshan S."/>
            <person name="Jeck W.R."/>
            <person name="Johnson J."/>
            <person name="Jones C.D."/>
            <person name="Jordan W.C."/>
            <person name="Karpen G.H."/>
            <person name="Kataoka E."/>
            <person name="Keightley P.D."/>
            <person name="Kheradpour P."/>
            <person name="Kirkness E.F."/>
            <person name="Koerich L.B."/>
            <person name="Kristiansen K."/>
            <person name="Kudrna D."/>
            <person name="Kulathinal R.J."/>
            <person name="Kumar S."/>
            <person name="Kwok R."/>
            <person name="Lander E."/>
            <person name="Langley C.H."/>
            <person name="Lapoint R."/>
            <person name="Lazzaro B.P."/>
            <person name="Lee S.J."/>
            <person name="Levesque L."/>
            <person name="Li R."/>
            <person name="Lin C.F."/>
            <person name="Lin M.F."/>
            <person name="Lindblad-Toh K."/>
            <person name="Llopart A."/>
            <person name="Long M."/>
            <person name="Low L."/>
            <person name="Lozovsky E."/>
            <person name="Lu J."/>
            <person name="Luo M."/>
            <person name="Machado C.A."/>
            <person name="Makalowski W."/>
            <person name="Marzo M."/>
            <person name="Matsuda M."/>
            <person name="Matzkin L."/>
            <person name="McAllister B."/>
            <person name="McBride C.S."/>
            <person name="McKernan B."/>
            <person name="McKernan K."/>
            <person name="Mendez-Lago M."/>
            <person name="Minx P."/>
            <person name="Mollenhauer M.U."/>
            <person name="Montooth K."/>
            <person name="Mount S.M."/>
            <person name="Mu X."/>
            <person name="Myers E."/>
            <person name="Negre B."/>
            <person name="Newfeld S."/>
            <person name="Nielsen R."/>
            <person name="Noor M.A."/>
            <person name="O'Grady P."/>
            <person name="Pachter L."/>
            <person name="Papaceit M."/>
            <person name="Parisi M.J."/>
            <person name="Parisi M."/>
            <person name="Parts L."/>
            <person name="Pedersen J.S."/>
            <person name="Pesole G."/>
            <person name="Phillippy A.M."/>
            <person name="Ponting C.P."/>
            <person name="Pop M."/>
            <person name="Porcelli D."/>
            <person name="Powell J.R."/>
            <person name="Prohaska S."/>
            <person name="Pruitt K."/>
            <person name="Puig M."/>
            <person name="Quesneville H."/>
            <person name="Ram K.R."/>
            <person name="Rand D."/>
            <person name="Rasmussen M.D."/>
            <person name="Reed L.K."/>
            <person name="Reenan R."/>
            <person name="Reily A."/>
            <person name="Remington K.A."/>
            <person name="Rieger T.T."/>
            <person name="Ritchie M.G."/>
            <person name="Robin C."/>
            <person name="Rogers Y.H."/>
            <person name="Rohde C."/>
            <person name="Rozas J."/>
            <person name="Rubenfield M.J."/>
            <person name="Ruiz A."/>
            <person name="Russo S."/>
            <person name="Salzberg S.L."/>
            <person name="Sanchez-Gracia A."/>
            <person name="Saranga D.J."/>
            <person name="Sato H."/>
            <person name="Schaeffer S.W."/>
            <person name="Schatz M.C."/>
            <person name="Schlenke T."/>
            <person name="Schwartz R."/>
            <person name="Segarra C."/>
            <person name="Singh R.S."/>
            <person name="Sirot L."/>
            <person name="Sirota M."/>
            <person name="Sisneros N.B."/>
            <person name="Smith C.D."/>
            <person name="Smith T.F."/>
            <person name="Spieth J."/>
            <person name="Stage D.E."/>
            <person name="Stark A."/>
            <person name="Stephan W."/>
            <person name="Strausberg R.L."/>
            <person name="Strempel S."/>
            <person name="Sturgill D."/>
            <person name="Sutton G."/>
            <person name="Sutton G.G."/>
            <person name="Tao W."/>
            <person name="Teichmann S."/>
            <person name="Tobari Y.N."/>
            <person name="Tomimura Y."/>
            <person name="Tsolas J.M."/>
            <person name="Valente V.L."/>
            <person name="Venter E."/>
            <person name="Venter J.C."/>
            <person name="Vicario S."/>
            <person name="Vieira F.G."/>
            <person name="Vilella A.J."/>
            <person name="Villasante A."/>
            <person name="Walenz B."/>
            <person name="Wang J."/>
            <person name="Wasserman M."/>
            <person name="Watts T."/>
            <person name="Wilson D."/>
            <person name="Wilson R.K."/>
            <person name="Wing R.A."/>
            <person name="Wolfner M.F."/>
            <person name="Wong A."/>
            <person name="Wong G.K."/>
            <person name="Wu C.I."/>
            <person name="Wu G."/>
            <person name="Yamamoto D."/>
            <person name="Yang H.P."/>
            <person name="Yang S.P."/>
            <person name="Yorke J.A."/>
            <person name="Yoshida K."/>
            <person name="Zdobnov E."/>
            <person name="Zhang P."/>
            <person name="Zhang Y."/>
            <person name="Zimin A.V."/>
            <person name="Baldwin J."/>
            <person name="Abdouelleil A."/>
            <person name="Abdulkadir J."/>
            <person name="Abebe A."/>
            <person name="Abera B."/>
            <person name="Abreu J."/>
            <person name="Acer S.C."/>
            <person name="Aftuck L."/>
            <person name="Alexander A."/>
            <person name="An P."/>
            <person name="Anderson E."/>
            <person name="Anderson S."/>
            <person name="Arachi H."/>
            <person name="Azer M."/>
            <person name="Bachantsang P."/>
            <person name="Barry A."/>
            <person name="Bayul T."/>
            <person name="Berlin A."/>
            <person name="Bessette D."/>
            <person name="Bloom T."/>
            <person name="Blye J."/>
            <person name="Boguslavskiy L."/>
            <person name="Bonnet C."/>
            <person name="Boukhgalter B."/>
            <person name="Bourzgui I."/>
            <person name="Brown A."/>
            <person name="Cahill P."/>
            <person name="Channer S."/>
            <person name="Cheshatsang Y."/>
            <person name="Chuda L."/>
            <person name="Citroen M."/>
            <person name="Collymore A."/>
            <person name="Cooke P."/>
            <person name="Costello M."/>
            <person name="D'Aco K."/>
            <person name="Daza R."/>
            <person name="De Haan G."/>
            <person name="DeGray S."/>
            <person name="DeMaso C."/>
            <person name="Dhargay N."/>
            <person name="Dooley K."/>
            <person name="Dooley E."/>
            <person name="Doricent M."/>
            <person name="Dorje P."/>
            <person name="Dorjee K."/>
            <person name="Dupes A."/>
            <person name="Elong R."/>
            <person name="Falk J."/>
            <person name="Farina A."/>
            <person name="Faro S."/>
            <person name="Ferguson D."/>
            <person name="Fisher S."/>
            <person name="Foley C.D."/>
            <person name="Franke A."/>
            <person name="Friedrich D."/>
            <person name="Gadbois L."/>
            <person name="Gearin G."/>
            <person name="Gearin C.R."/>
            <person name="Giannoukos G."/>
            <person name="Goode T."/>
            <person name="Graham J."/>
            <person name="Grandbois E."/>
            <person name="Grewal S."/>
            <person name="Gyaltsen K."/>
            <person name="Hafez N."/>
            <person name="Hagos B."/>
            <person name="Hall J."/>
            <person name="Henson C."/>
            <person name="Hollinger A."/>
            <person name="Honan T."/>
            <person name="Huard M.D."/>
            <person name="Hughes L."/>
            <person name="Hurhula B."/>
            <person name="Husby M.E."/>
            <person name="Kamat A."/>
            <person name="Kanga B."/>
            <person name="Kashin S."/>
            <person name="Khazanovich D."/>
            <person name="Kisner P."/>
            <person name="Lance K."/>
            <person name="Lara M."/>
            <person name="Lee W."/>
            <person name="Lennon N."/>
            <person name="Letendre F."/>
            <person name="LeVine R."/>
            <person name="Lipovsky A."/>
            <person name="Liu X."/>
            <person name="Liu J."/>
            <person name="Liu S."/>
            <person name="Lokyitsang T."/>
            <person name="Lokyitsang Y."/>
            <person name="Lubonja R."/>
            <person name="Lui A."/>
            <person name="MacDonald P."/>
            <person name="Magnisalis V."/>
            <person name="Maru K."/>
            <person name="Matthews C."/>
            <person name="McCusker W."/>
            <person name="McDonough S."/>
            <person name="Mehta T."/>
            <person name="Meldrim J."/>
            <person name="Meneus L."/>
            <person name="Mihai O."/>
            <person name="Mihalev A."/>
            <person name="Mihova T."/>
            <person name="Mittelman R."/>
            <person name="Mlenga V."/>
            <person name="Montmayeur A."/>
            <person name="Mulrain L."/>
            <person name="Navidi A."/>
            <person name="Naylor J."/>
            <person name="Negash T."/>
            <person name="Nguyen T."/>
            <person name="Nguyen N."/>
            <person name="Nicol R."/>
            <person name="Norbu C."/>
            <person name="Norbu N."/>
            <person name="Novod N."/>
            <person name="O'Neill B."/>
            <person name="Osman S."/>
            <person name="Markiewicz E."/>
            <person name="Oyono O.L."/>
            <person name="Patti C."/>
            <person name="Phunkhang P."/>
            <person name="Pierre F."/>
            <person name="Priest M."/>
            <person name="Raghuraman S."/>
            <person name="Rege F."/>
            <person name="Reyes R."/>
            <person name="Rise C."/>
            <person name="Rogov P."/>
            <person name="Ross K."/>
            <person name="Ryan E."/>
            <person name="Settipalli S."/>
            <person name="Shea T."/>
            <person name="Sherpa N."/>
            <person name="Shi L."/>
            <person name="Shih D."/>
            <person name="Sparrow T."/>
            <person name="Spaulding J."/>
            <person name="Stalker J."/>
            <person name="Stange-Thomann N."/>
            <person name="Stavropoulos S."/>
            <person name="Stone C."/>
            <person name="Strader C."/>
            <person name="Tesfaye S."/>
            <person name="Thomson T."/>
            <person name="Thoulutsang Y."/>
            <person name="Thoulutsang D."/>
            <person name="Topham K."/>
            <person name="Topping I."/>
            <person name="Tsamla T."/>
            <person name="Vassiliev H."/>
            <person name="Vo A."/>
            <person name="Wangchuk T."/>
            <person name="Wangdi T."/>
            <person name="Weiand M."/>
            <person name="Wilkinson J."/>
            <person name="Wilson A."/>
            <person name="Yadav S."/>
            <person name="Young G."/>
            <person name="Yu Q."/>
            <person name="Zembek L."/>
            <person name="Zhong D."/>
            <person name="Zimmer A."/>
            <person name="Zwirko Z."/>
            <person name="Jaffe D.B."/>
            <person name="Alvarez P."/>
            <person name="Brockman W."/>
            <person name="Butler J."/>
            <person name="Chin C."/>
            <person name="Gnerre S."/>
            <person name="Grabherr M."/>
            <person name="Kleber M."/>
            <person name="Mauceli E."/>
            <person name="MacCallum I."/>
        </authorList>
    </citation>
    <scope>NUCLEOTIDE SEQUENCE [LARGE SCALE GENOMIC DNA]</scope>
    <source>
        <strain evidence="16">Tai18E2 / Tucson 14021-0261.01</strain>
    </source>
</reference>
<comment type="similarity">
    <text evidence="5">Belongs to the cytochrome P450 family.</text>
</comment>
<feature type="transmembrane region" description="Helical" evidence="14">
    <location>
        <begin position="567"/>
        <end position="594"/>
    </location>
</feature>
<dbReference type="GO" id="GO:0005506">
    <property type="term" value="F:iron ion binding"/>
    <property type="evidence" value="ECO:0007669"/>
    <property type="project" value="InterPro"/>
</dbReference>
<keyword evidence="7" id="KW-0479">Metal-binding</keyword>
<evidence type="ECO:0000313" key="15">
    <source>
        <dbReference type="EMBL" id="EDW87404.2"/>
    </source>
</evidence>
<dbReference type="eggNOG" id="KOG0158">
    <property type="taxonomic scope" value="Eukaryota"/>
</dbReference>
<comment type="cofactor">
    <cofactor evidence="1">
        <name>heme</name>
        <dbReference type="ChEBI" id="CHEBI:30413"/>
    </cofactor>
</comment>
<dbReference type="InterPro" id="IPR036396">
    <property type="entry name" value="Cyt_P450_sf"/>
</dbReference>
<dbReference type="PANTHER" id="PTHR24292">
    <property type="entry name" value="CYTOCHROME P450"/>
    <property type="match status" value="1"/>
</dbReference>
<dbReference type="HOGENOM" id="CLU_001570_5_2_1"/>
<dbReference type="AlphaFoldDB" id="B4NWR2"/>
<dbReference type="Proteomes" id="UP000002282">
    <property type="component" value="Chromosome 2L"/>
</dbReference>
<name>B4NWR2_DROYA</name>
<keyword evidence="13 14" id="KW-0472">Membrane</keyword>
<dbReference type="GO" id="GO:0005789">
    <property type="term" value="C:endoplasmic reticulum membrane"/>
    <property type="evidence" value="ECO:0007669"/>
    <property type="project" value="UniProtKB-SubCell"/>
</dbReference>
<keyword evidence="10 15" id="KW-0560">Oxidoreductase</keyword>
<dbReference type="EMBL" id="CM000157">
    <property type="protein sequence ID" value="EDW87404.2"/>
    <property type="molecule type" value="Genomic_DNA"/>
</dbReference>
<protein>
    <submittedName>
        <fullName evidence="15">Uncharacterized protein</fullName>
    </submittedName>
</protein>
<dbReference type="Pfam" id="PF00067">
    <property type="entry name" value="p450"/>
    <property type="match status" value="2"/>
</dbReference>
<sequence>MVPERFSFGLHPIDHYWSRARGACSNTERGNMYILVSLVLILLHLLVLPIYLYLTWHHTYWRKRGLVTARPLTLLGTYPGLLTRKSNLVLDVQKIYDKYKGKHRAVGVFLTRRPQILVLDPELAHEVLVGNFRCYKDSLQSSYLRHAKSDKYARLNPFWASGQSWRRLRTDAQAGISGSRLRQAYNIWEQGGKMLTDYMTQQVADKNNIIETRDLCFRYTAHVMADFIWGIDAGTLTRPLEQPNEVQQMASRWTSYAFYMLTLFMATIVAPCSRLLLRFRFYPKETDEFFSNLTKESIELRLKGAADSTRTDYLAHLLQLRDQKQATHDDLVGHALTVMLDGYDTTGTALLHALYYLAESPAVQQKLRVEILTSMESQKTLDFEKLSSLPFLEQVIYESLRLSSLIPQYTKVCTIPTTIQLSESKSLEVENGMTIMIPNYQFHHDKQYFPEPETFKPERFDNGAYQELLRKGIFLPFSDGPRICMGIPLAMLTLKSALVHILSNFQVVRGRERLIPKGDAGFGVVLQGDVNLEYRRFLVLPVGCLRIEYISIQRQFSGEPGGDQIDFVVAAMFTLVGLGLTFVHVAFAVVYFYLTWYHKYWDKRGVVTAEPLTILGSYPGILVNKSRSLILDVQDVYNKYKDKYRAVGTFITRQPQLLVLDPALAHEILVDKFSHFRDTITSSFVGHNPDDKYVAGSPFFSAGEKWKRLRSENVGGLTPSRLKLAYTIWEQSGRKLVEYIERARREQGDVIETRDLAYRFTAHTMADFIWGIDAGTLSGKVGEIGAFQKNSTDWAGHAFGSMIRFNKTMVATFVRKLFAMRFFPKATDEFYLRLTQDALNLRLGGSGEGRTDFLSHLIQLQQRGNNIHDSVGHALTVHLDGYETSGAVLYHMLYSLSEHREEQDKLRSEILDALASEGHISYDQINNLPYLDQCFNESLRLTTPIGFFMRICTKPIQIDVGADKTVDLEPGVTVMVPAYQYHHDDDIYPEASEFRPDRFENGAASVLTKRGCFLPFGDGPRICLGMRVGQLSVKTAIVHILSNYQVEQTKKVPLGADTGMGIFLNGAVELKYTKLQK</sequence>
<keyword evidence="16" id="KW-1185">Reference proteome</keyword>
<dbReference type="GO" id="GO:0004497">
    <property type="term" value="F:monooxygenase activity"/>
    <property type="evidence" value="ECO:0007669"/>
    <property type="project" value="UniProtKB-KW"/>
</dbReference>
<evidence type="ECO:0000256" key="14">
    <source>
        <dbReference type="SAM" id="Phobius"/>
    </source>
</evidence>
<dbReference type="InterPro" id="IPR001128">
    <property type="entry name" value="Cyt_P450"/>
</dbReference>
<dbReference type="CDD" id="cd11056">
    <property type="entry name" value="CYP6-like"/>
    <property type="match status" value="2"/>
</dbReference>
<dbReference type="InterPro" id="IPR050476">
    <property type="entry name" value="Insect_CytP450_Detox"/>
</dbReference>
<gene>
    <name evidence="15" type="primary">Dyak\GE15083</name>
    <name evidence="15" type="synonym">dyak_GLEANR_1626</name>
    <name evidence="15" type="synonym">GE15083</name>
    <name evidence="15" type="ORF">Dyak_GE15083</name>
</gene>
<evidence type="ECO:0000256" key="8">
    <source>
        <dbReference type="ARBA" id="ARBA00022824"/>
    </source>
</evidence>
<dbReference type="InterPro" id="IPR002401">
    <property type="entry name" value="Cyt_P450_E_grp-I"/>
</dbReference>
<keyword evidence="14" id="KW-1133">Transmembrane helix</keyword>
<evidence type="ECO:0000256" key="5">
    <source>
        <dbReference type="ARBA" id="ARBA00010617"/>
    </source>
</evidence>
<dbReference type="PROSITE" id="PS00086">
    <property type="entry name" value="CYTOCHROME_P450"/>
    <property type="match status" value="2"/>
</dbReference>
<evidence type="ECO:0000256" key="2">
    <source>
        <dbReference type="ARBA" id="ARBA00003690"/>
    </source>
</evidence>
<comment type="function">
    <text evidence="2">May be involved in the metabolism of insect hormones and in the breakdown of synthetic insecticides.</text>
</comment>
<feature type="transmembrane region" description="Helical" evidence="14">
    <location>
        <begin position="32"/>
        <end position="54"/>
    </location>
</feature>
<dbReference type="InterPro" id="IPR017972">
    <property type="entry name" value="Cyt_P450_CS"/>
</dbReference>
<evidence type="ECO:0000313" key="16">
    <source>
        <dbReference type="Proteomes" id="UP000002282"/>
    </source>
</evidence>
<evidence type="ECO:0000256" key="6">
    <source>
        <dbReference type="ARBA" id="ARBA00022617"/>
    </source>
</evidence>
<evidence type="ECO:0000256" key="11">
    <source>
        <dbReference type="ARBA" id="ARBA00023004"/>
    </source>
</evidence>
<dbReference type="OrthoDB" id="2789670at2759"/>
<dbReference type="Gene3D" id="1.10.630.10">
    <property type="entry name" value="Cytochrome P450"/>
    <property type="match status" value="2"/>
</dbReference>
<evidence type="ECO:0000256" key="7">
    <source>
        <dbReference type="ARBA" id="ARBA00022723"/>
    </source>
</evidence>
<dbReference type="KEGG" id="dya:Dyak_GE15083"/>